<protein>
    <submittedName>
        <fullName evidence="1">Glycoside hydrolase 15-related protein</fullName>
    </submittedName>
</protein>
<accession>T1CU28</accession>
<name>T1CU28_9ZZZZ</name>
<dbReference type="GO" id="GO:0005975">
    <property type="term" value="P:carbohydrate metabolic process"/>
    <property type="evidence" value="ECO:0007669"/>
    <property type="project" value="InterPro"/>
</dbReference>
<evidence type="ECO:0000313" key="1">
    <source>
        <dbReference type="EMBL" id="EQD72334.1"/>
    </source>
</evidence>
<reference evidence="1" key="1">
    <citation type="submission" date="2013-08" db="EMBL/GenBank/DDBJ databases">
        <authorList>
            <person name="Mendez C."/>
            <person name="Richter M."/>
            <person name="Ferrer M."/>
            <person name="Sanchez J."/>
        </authorList>
    </citation>
    <scope>NUCLEOTIDE SEQUENCE</scope>
</reference>
<comment type="caution">
    <text evidence="1">The sequence shown here is derived from an EMBL/GenBank/DDBJ whole genome shotgun (WGS) entry which is preliminary data.</text>
</comment>
<reference evidence="1" key="2">
    <citation type="journal article" date="2014" name="ISME J.">
        <title>Microbial stratification in low pH oxic and suboxic macroscopic growths along an acid mine drainage.</title>
        <authorList>
            <person name="Mendez-Garcia C."/>
            <person name="Mesa V."/>
            <person name="Sprenger R.R."/>
            <person name="Richter M."/>
            <person name="Diez M.S."/>
            <person name="Solano J."/>
            <person name="Bargiela R."/>
            <person name="Golyshina O.V."/>
            <person name="Manteca A."/>
            <person name="Ramos J.L."/>
            <person name="Gallego J.R."/>
            <person name="Llorente I."/>
            <person name="Martins Dos Santos V.A."/>
            <person name="Jensen O.N."/>
            <person name="Pelaez A.I."/>
            <person name="Sanchez J."/>
            <person name="Ferrer M."/>
        </authorList>
    </citation>
    <scope>NUCLEOTIDE SEQUENCE</scope>
</reference>
<dbReference type="InterPro" id="IPR008928">
    <property type="entry name" value="6-hairpin_glycosidase_sf"/>
</dbReference>
<dbReference type="GO" id="GO:0016787">
    <property type="term" value="F:hydrolase activity"/>
    <property type="evidence" value="ECO:0007669"/>
    <property type="project" value="UniProtKB-KW"/>
</dbReference>
<proteinExistence type="predicted"/>
<gene>
    <name evidence="1" type="ORF">B1B_03820</name>
</gene>
<dbReference type="EMBL" id="AUZY01002369">
    <property type="protein sequence ID" value="EQD72334.1"/>
    <property type="molecule type" value="Genomic_DNA"/>
</dbReference>
<feature type="non-terminal residue" evidence="1">
    <location>
        <position position="211"/>
    </location>
</feature>
<sequence>MKVRADPARPLRIFAYHSLQIAESMYQDTAYVDPERHSLVHFKRGYFFEFFSDPPFSHAVCGEHTLKGLQGTYIDAEDGRLEGRAVAHGAADSVMQWDIPADGAEGTTIRMFVSVGQSLAAVHQTRQYVAKGGPARFERESEQFWETWARRRLPQAPVELMGKVADVYRASVLVMRHAAGANGSIIASPDTRSLAAWGDTYNFCWWTGRRL</sequence>
<organism evidence="1">
    <name type="scientific">mine drainage metagenome</name>
    <dbReference type="NCBI Taxonomy" id="410659"/>
    <lineage>
        <taxon>unclassified sequences</taxon>
        <taxon>metagenomes</taxon>
        <taxon>ecological metagenomes</taxon>
    </lineage>
</organism>
<dbReference type="SUPFAM" id="SSF48208">
    <property type="entry name" value="Six-hairpin glycosidases"/>
    <property type="match status" value="1"/>
</dbReference>
<dbReference type="AlphaFoldDB" id="T1CU28"/>
<keyword evidence="1" id="KW-0378">Hydrolase</keyword>